<protein>
    <submittedName>
        <fullName evidence="2">SIS domain-containing protein</fullName>
    </submittedName>
</protein>
<proteinExistence type="predicted"/>
<dbReference type="InterPro" id="IPR046348">
    <property type="entry name" value="SIS_dom_sf"/>
</dbReference>
<accession>A0ABT1PEH5</accession>
<sequence length="234" mass="24499">MNPSFDNTTGIRNAERRCADPAAEHCLVLQGALVELRREHAPLLTGWGRLLAGVLSGGGRLLAAGNGGSAAQAQHLTAELVGRYRADRPAFSAISLHAETSSVTAIGNDYGFEELFARQVAAHGRPGDVLVLMSTSGRSPNLLRAADAAHERDLVVWAMTGPRPNPLATRADAALCVNAEHTATVQETHLVALHLLCEAFDAAVASAAADETISVRPLGGAADHQPDPATADRR</sequence>
<dbReference type="Gene3D" id="3.40.50.10490">
    <property type="entry name" value="Glucose-6-phosphate isomerase like protein, domain 1"/>
    <property type="match status" value="1"/>
</dbReference>
<dbReference type="EMBL" id="JANFNH010000019">
    <property type="protein sequence ID" value="MCQ4043781.1"/>
    <property type="molecule type" value="Genomic_DNA"/>
</dbReference>
<dbReference type="InterPro" id="IPR050099">
    <property type="entry name" value="SIS_GmhA/DiaA_subfam"/>
</dbReference>
<dbReference type="InterPro" id="IPR001347">
    <property type="entry name" value="SIS_dom"/>
</dbReference>
<name>A0ABT1PEH5_9ACTN</name>
<dbReference type="InterPro" id="IPR035461">
    <property type="entry name" value="GmhA/DiaA"/>
</dbReference>
<evidence type="ECO:0000313" key="3">
    <source>
        <dbReference type="Proteomes" id="UP001206206"/>
    </source>
</evidence>
<dbReference type="PANTHER" id="PTHR30390:SF6">
    <property type="entry name" value="DNAA INITIATOR-ASSOCIATING PROTEIN DIAA"/>
    <property type="match status" value="1"/>
</dbReference>
<comment type="caution">
    <text evidence="2">The sequence shown here is derived from an EMBL/GenBank/DDBJ whole genome shotgun (WGS) entry which is preliminary data.</text>
</comment>
<dbReference type="PROSITE" id="PS51464">
    <property type="entry name" value="SIS"/>
    <property type="match status" value="1"/>
</dbReference>
<dbReference type="CDD" id="cd05006">
    <property type="entry name" value="SIS_GmhA"/>
    <property type="match status" value="1"/>
</dbReference>
<reference evidence="2 3" key="1">
    <citation type="submission" date="2022-06" db="EMBL/GenBank/DDBJ databases">
        <title>Draft genome sequence of type strain Streptomyces rubrisoli DSM 42083.</title>
        <authorList>
            <person name="Duangmal K."/>
            <person name="Klaysubun C."/>
        </authorList>
    </citation>
    <scope>NUCLEOTIDE SEQUENCE [LARGE SCALE GENOMIC DNA]</scope>
    <source>
        <strain evidence="2 3">DSM 42083</strain>
    </source>
</reference>
<organism evidence="2 3">
    <name type="scientific">Streptantibioticus rubrisoli</name>
    <dbReference type="NCBI Taxonomy" id="1387313"/>
    <lineage>
        <taxon>Bacteria</taxon>
        <taxon>Bacillati</taxon>
        <taxon>Actinomycetota</taxon>
        <taxon>Actinomycetes</taxon>
        <taxon>Kitasatosporales</taxon>
        <taxon>Streptomycetaceae</taxon>
        <taxon>Streptantibioticus</taxon>
    </lineage>
</organism>
<evidence type="ECO:0000259" key="1">
    <source>
        <dbReference type="PROSITE" id="PS51464"/>
    </source>
</evidence>
<dbReference type="Proteomes" id="UP001206206">
    <property type="component" value="Unassembled WGS sequence"/>
</dbReference>
<feature type="domain" description="SIS" evidence="1">
    <location>
        <begin position="51"/>
        <end position="213"/>
    </location>
</feature>
<dbReference type="RefSeq" id="WP_255929168.1">
    <property type="nucleotide sequence ID" value="NZ_JANFNH010000019.1"/>
</dbReference>
<dbReference type="PANTHER" id="PTHR30390">
    <property type="entry name" value="SEDOHEPTULOSE 7-PHOSPHATE ISOMERASE / DNAA INITIATOR-ASSOCIATING FACTOR FOR REPLICATION INITIATION"/>
    <property type="match status" value="1"/>
</dbReference>
<keyword evidence="3" id="KW-1185">Reference proteome</keyword>
<evidence type="ECO:0000313" key="2">
    <source>
        <dbReference type="EMBL" id="MCQ4043781.1"/>
    </source>
</evidence>
<dbReference type="SUPFAM" id="SSF53697">
    <property type="entry name" value="SIS domain"/>
    <property type="match status" value="1"/>
</dbReference>
<dbReference type="Pfam" id="PF13580">
    <property type="entry name" value="SIS_2"/>
    <property type="match status" value="1"/>
</dbReference>
<gene>
    <name evidence="2" type="ORF">NON19_17570</name>
</gene>